<feature type="chain" id="PRO_5046376361" description="Beta-barrel porin 2" evidence="1">
    <location>
        <begin position="23"/>
        <end position="438"/>
    </location>
</feature>
<reference evidence="2 3" key="1">
    <citation type="submission" date="2024-04" db="EMBL/GenBank/DDBJ databases">
        <title>Draft genome sequence of Sessilibacter corallicola NBRC 116591.</title>
        <authorList>
            <person name="Miyakawa T."/>
            <person name="Kusuya Y."/>
            <person name="Miura T."/>
        </authorList>
    </citation>
    <scope>NUCLEOTIDE SEQUENCE [LARGE SCALE GENOMIC DNA]</scope>
    <source>
        <strain evidence="2 3">KU-00831-HH</strain>
    </source>
</reference>
<evidence type="ECO:0000313" key="2">
    <source>
        <dbReference type="EMBL" id="GAA6168719.1"/>
    </source>
</evidence>
<organism evidence="2 3">
    <name type="scientific">Sessilibacter corallicola</name>
    <dbReference type="NCBI Taxonomy" id="2904075"/>
    <lineage>
        <taxon>Bacteria</taxon>
        <taxon>Pseudomonadati</taxon>
        <taxon>Pseudomonadota</taxon>
        <taxon>Gammaproteobacteria</taxon>
        <taxon>Cellvibrionales</taxon>
        <taxon>Cellvibrionaceae</taxon>
        <taxon>Sessilibacter</taxon>
    </lineage>
</organism>
<accession>A0ABQ0AAN5</accession>
<gene>
    <name evidence="2" type="ORF">NBRC116591_25300</name>
</gene>
<comment type="caution">
    <text evidence="2">The sequence shown here is derived from an EMBL/GenBank/DDBJ whole genome shotgun (WGS) entry which is preliminary data.</text>
</comment>
<evidence type="ECO:0000256" key="1">
    <source>
        <dbReference type="SAM" id="SignalP"/>
    </source>
</evidence>
<sequence length="438" mass="50048">MPQNTIRALILACGFGSVSAVAEFRAELFHMSEFSDNADLRFSNEASEREDTTGFNFNYTRAQKNWQWSANYEVRKINFDTNSANPQEDTDEYGGTTTFAGSFFRQRFDFLASHTRENILSSPSDLSLQNNILARDTVVVQPTFNFYKTNADTLSVGAFFHQVEFDDDVTQRSSIDSKTEGARFSWSRKLSNISTFSLVAETSETQYKEDNIDDLSYENYQLGYAVELRRLNYRLLVGFNKSSSSTTEELESPSALAQITYNTGATVIDLFANFFITDSSRGNQNGITGNNVGETSSEQIGNGDTSIADSYELLTSQLSITKSVCPRCVTDIRFRFAEEDYSVNEEESQERIDVIWGLTYRVTPTISSRFETRFVNQSFEIPDPIQEFDQIGYSLSVEYQLSEKLRMEFEVGYEERDAENDLRSYEEQTFLFDVRYQL</sequence>
<dbReference type="RefSeq" id="WP_233088240.1">
    <property type="nucleotide sequence ID" value="NZ_BAABWN010000008.1"/>
</dbReference>
<dbReference type="Proteomes" id="UP001465153">
    <property type="component" value="Unassembled WGS sequence"/>
</dbReference>
<dbReference type="EMBL" id="BAABWN010000008">
    <property type="protein sequence ID" value="GAA6168719.1"/>
    <property type="molecule type" value="Genomic_DNA"/>
</dbReference>
<protein>
    <recommendedName>
        <fullName evidence="4">Beta-barrel porin 2</fullName>
    </recommendedName>
</protein>
<feature type="signal peptide" evidence="1">
    <location>
        <begin position="1"/>
        <end position="22"/>
    </location>
</feature>
<evidence type="ECO:0000313" key="3">
    <source>
        <dbReference type="Proteomes" id="UP001465153"/>
    </source>
</evidence>
<evidence type="ECO:0008006" key="4">
    <source>
        <dbReference type="Google" id="ProtNLM"/>
    </source>
</evidence>
<proteinExistence type="predicted"/>
<name>A0ABQ0AAN5_9GAMM</name>
<keyword evidence="3" id="KW-1185">Reference proteome</keyword>
<keyword evidence="1" id="KW-0732">Signal</keyword>